<keyword evidence="3" id="KW-0067">ATP-binding</keyword>
<evidence type="ECO:0000313" key="8">
    <source>
        <dbReference type="Proteomes" id="UP000245946"/>
    </source>
</evidence>
<dbReference type="GO" id="GO:0005739">
    <property type="term" value="C:mitochondrion"/>
    <property type="evidence" value="ECO:0007669"/>
    <property type="project" value="TreeGrafter"/>
</dbReference>
<evidence type="ECO:0000313" key="7">
    <source>
        <dbReference type="EMBL" id="PWO00770.1"/>
    </source>
</evidence>
<dbReference type="PROSITE" id="PS50862">
    <property type="entry name" value="AA_TRNA_LIGASE_II"/>
    <property type="match status" value="1"/>
</dbReference>
<dbReference type="PANTHER" id="PTHR22594:SF34">
    <property type="entry name" value="ASPARAGINE--TRNA LIGASE, MITOCHONDRIAL-RELATED"/>
    <property type="match status" value="1"/>
</dbReference>
<dbReference type="InterPro" id="IPR004364">
    <property type="entry name" value="Aa-tRNA-synt_II"/>
</dbReference>
<evidence type="ECO:0000256" key="4">
    <source>
        <dbReference type="ARBA" id="ARBA00022917"/>
    </source>
</evidence>
<accession>A0A316ZH12</accession>
<reference evidence="7 8" key="1">
    <citation type="journal article" date="2018" name="Mol. Biol. Evol.">
        <title>Broad Genomic Sampling Reveals a Smut Pathogenic Ancestry of the Fungal Clade Ustilaginomycotina.</title>
        <authorList>
            <person name="Kijpornyongpan T."/>
            <person name="Mondo S.J."/>
            <person name="Barry K."/>
            <person name="Sandor L."/>
            <person name="Lee J."/>
            <person name="Lipzen A."/>
            <person name="Pangilinan J."/>
            <person name="LaButti K."/>
            <person name="Hainaut M."/>
            <person name="Henrissat B."/>
            <person name="Grigoriev I.V."/>
            <person name="Spatafora J.W."/>
            <person name="Aime M.C."/>
        </authorList>
    </citation>
    <scope>NUCLEOTIDE SEQUENCE [LARGE SCALE GENOMIC DNA]</scope>
    <source>
        <strain evidence="7 8">MCA 4186</strain>
    </source>
</reference>
<dbReference type="Pfam" id="PF00152">
    <property type="entry name" value="tRNA-synt_2"/>
    <property type="match status" value="1"/>
</dbReference>
<dbReference type="InterPro" id="IPR006195">
    <property type="entry name" value="aa-tRNA-synth_II"/>
</dbReference>
<dbReference type="Proteomes" id="UP000245946">
    <property type="component" value="Unassembled WGS sequence"/>
</dbReference>
<keyword evidence="8" id="KW-1185">Reference proteome</keyword>
<keyword evidence="1" id="KW-0436">Ligase</keyword>
<keyword evidence="4" id="KW-0648">Protein biosynthesis</keyword>
<proteinExistence type="predicted"/>
<evidence type="ECO:0000256" key="2">
    <source>
        <dbReference type="ARBA" id="ARBA00022741"/>
    </source>
</evidence>
<name>A0A316ZH12_9BASI</name>
<dbReference type="Gene3D" id="3.30.930.10">
    <property type="entry name" value="Bira Bifunctional Protein, Domain 2"/>
    <property type="match status" value="1"/>
</dbReference>
<dbReference type="SUPFAM" id="SSF55681">
    <property type="entry name" value="Class II aaRS and biotin synthetases"/>
    <property type="match status" value="1"/>
</dbReference>
<gene>
    <name evidence="7" type="ORF">FA09DRAFT_314453</name>
</gene>
<dbReference type="PRINTS" id="PR01042">
    <property type="entry name" value="TRNASYNTHASP"/>
</dbReference>
<dbReference type="InterPro" id="IPR045864">
    <property type="entry name" value="aa-tRNA-synth_II/BPL/LPL"/>
</dbReference>
<dbReference type="PANTHER" id="PTHR22594">
    <property type="entry name" value="ASPARTYL/LYSYL-TRNA SYNTHETASE"/>
    <property type="match status" value="1"/>
</dbReference>
<dbReference type="GO" id="GO:0005524">
    <property type="term" value="F:ATP binding"/>
    <property type="evidence" value="ECO:0007669"/>
    <property type="project" value="UniProtKB-KW"/>
</dbReference>
<evidence type="ECO:0000256" key="5">
    <source>
        <dbReference type="ARBA" id="ARBA00023146"/>
    </source>
</evidence>
<dbReference type="AlphaFoldDB" id="A0A316ZH12"/>
<dbReference type="RefSeq" id="XP_025601048.1">
    <property type="nucleotide sequence ID" value="XM_025740765.1"/>
</dbReference>
<keyword evidence="2" id="KW-0547">Nucleotide-binding</keyword>
<keyword evidence="5" id="KW-0030">Aminoacyl-tRNA synthetase</keyword>
<dbReference type="STRING" id="58919.A0A316ZH12"/>
<dbReference type="OrthoDB" id="1931232at2759"/>
<evidence type="ECO:0000256" key="3">
    <source>
        <dbReference type="ARBA" id="ARBA00022840"/>
    </source>
</evidence>
<evidence type="ECO:0000259" key="6">
    <source>
        <dbReference type="PROSITE" id="PS50862"/>
    </source>
</evidence>
<dbReference type="GeneID" id="37268309"/>
<evidence type="ECO:0000256" key="1">
    <source>
        <dbReference type="ARBA" id="ARBA00022598"/>
    </source>
</evidence>
<dbReference type="EMBL" id="KZ819284">
    <property type="protein sequence ID" value="PWO00770.1"/>
    <property type="molecule type" value="Genomic_DNA"/>
</dbReference>
<protein>
    <submittedName>
        <fullName evidence="7">Class II aaRS and biotin synthetase</fullName>
    </submittedName>
</protein>
<dbReference type="GO" id="GO:0004816">
    <property type="term" value="F:asparagine-tRNA ligase activity"/>
    <property type="evidence" value="ECO:0007669"/>
    <property type="project" value="TreeGrafter"/>
</dbReference>
<feature type="domain" description="Aminoacyl-transfer RNA synthetases class-II family profile" evidence="6">
    <location>
        <begin position="37"/>
        <end position="369"/>
    </location>
</feature>
<dbReference type="GO" id="GO:0006421">
    <property type="term" value="P:asparaginyl-tRNA aminoacylation"/>
    <property type="evidence" value="ECO:0007669"/>
    <property type="project" value="TreeGrafter"/>
</dbReference>
<organism evidence="7 8">
    <name type="scientific">Tilletiopsis washingtonensis</name>
    <dbReference type="NCBI Taxonomy" id="58919"/>
    <lineage>
        <taxon>Eukaryota</taxon>
        <taxon>Fungi</taxon>
        <taxon>Dikarya</taxon>
        <taxon>Basidiomycota</taxon>
        <taxon>Ustilaginomycotina</taxon>
        <taxon>Exobasidiomycetes</taxon>
        <taxon>Entylomatales</taxon>
        <taxon>Entylomatales incertae sedis</taxon>
        <taxon>Tilletiopsis</taxon>
    </lineage>
</organism>
<dbReference type="InterPro" id="IPR002312">
    <property type="entry name" value="Asp/Asn-tRNA-synth_IIb"/>
</dbReference>
<sequence length="377" mass="41207">MEYPIPLTASTAPADLLRRNAHLRSRDARHAAVVRARDALERGLASYFYDEDFVRVTAPIITSSDCEGAGEVFRIVADADAADAEPQRDASTASADAASAAPHAKPGFWSGLPAYLTVSAQLHLEALAHGLARVWTTGPSFRAEGSATNRHLAEFWMCEAEMGTSGGAGALDEVMTAAEGSIRAAMRNADARFLVGDEDMLAVLREIASSAEPWERITYDEAMRRLMTRHMTAAFAVPPCWGDQLASEHERWLAVGGPLFVTDYPATGKPFYMRVNEAEQGTARQTVACFDLLVPRIGELVGGSLREERADVLQARMRELGVAEGPLRWYVHDLRRFGCAPHGGFGLGVERLLSWVTETENLRDCVTFPRTKGPVRF</sequence>